<gene>
    <name evidence="2" type="ORF">I8752_15365</name>
</gene>
<dbReference type="AlphaFoldDB" id="A0A8J7LHT1"/>
<sequence>MLLQIKDSDNLVKIEDINELLDPNSETIHGKAQKGEEEQESNSFKKQNLVFPSGESLPRCWLDANYKNAKAS</sequence>
<dbReference type="Proteomes" id="UP000662314">
    <property type="component" value="Unassembled WGS sequence"/>
</dbReference>
<feature type="region of interest" description="Disordered" evidence="1">
    <location>
        <begin position="24"/>
        <end position="45"/>
    </location>
</feature>
<dbReference type="RefSeq" id="WP_214433186.1">
    <property type="nucleotide sequence ID" value="NZ_CAWPUQ010000305.1"/>
</dbReference>
<organism evidence="2 3">
    <name type="scientific">Dendronalium phyllosphericum CENA369</name>
    <dbReference type="NCBI Taxonomy" id="1725256"/>
    <lineage>
        <taxon>Bacteria</taxon>
        <taxon>Bacillati</taxon>
        <taxon>Cyanobacteriota</taxon>
        <taxon>Cyanophyceae</taxon>
        <taxon>Nostocales</taxon>
        <taxon>Nostocaceae</taxon>
        <taxon>Dendronalium</taxon>
        <taxon>Dendronalium phyllosphericum</taxon>
    </lineage>
</organism>
<comment type="caution">
    <text evidence="2">The sequence shown here is derived from an EMBL/GenBank/DDBJ whole genome shotgun (WGS) entry which is preliminary data.</text>
</comment>
<dbReference type="EMBL" id="JAECZA010000069">
    <property type="protein sequence ID" value="MBH8574374.1"/>
    <property type="molecule type" value="Genomic_DNA"/>
</dbReference>
<name>A0A8J7LHT1_9NOST</name>
<reference evidence="2 3" key="1">
    <citation type="journal article" date="2021" name="Int. J. Syst. Evol. Microbiol.">
        <title>Amazonocrinis nigriterrae gen. nov., sp. nov., Atlanticothrix silvestris gen. nov., sp. nov. and Dendronalium phyllosphericum gen. nov., sp. nov., nostocacean cyanobacteria from Brazilian environments.</title>
        <authorList>
            <person name="Alvarenga D.O."/>
            <person name="Andreote A.P.D."/>
            <person name="Branco L.H.Z."/>
            <person name="Delbaje E."/>
            <person name="Cruz R.B."/>
            <person name="Varani A.M."/>
            <person name="Fiore M.F."/>
        </authorList>
    </citation>
    <scope>NUCLEOTIDE SEQUENCE [LARGE SCALE GENOMIC DNA]</scope>
    <source>
        <strain evidence="2 3">CENA369</strain>
    </source>
</reference>
<evidence type="ECO:0000256" key="1">
    <source>
        <dbReference type="SAM" id="MobiDB-lite"/>
    </source>
</evidence>
<protein>
    <submittedName>
        <fullName evidence="2">Acetyltransferase</fullName>
    </submittedName>
</protein>
<evidence type="ECO:0000313" key="2">
    <source>
        <dbReference type="EMBL" id="MBH8574374.1"/>
    </source>
</evidence>
<evidence type="ECO:0000313" key="3">
    <source>
        <dbReference type="Proteomes" id="UP000662314"/>
    </source>
</evidence>
<accession>A0A8J7LHT1</accession>
<proteinExistence type="predicted"/>
<keyword evidence="3" id="KW-1185">Reference proteome</keyword>